<gene>
    <name evidence="2" type="ORF">MKQ68_01965</name>
</gene>
<evidence type="ECO:0000313" key="3">
    <source>
        <dbReference type="Proteomes" id="UP001162741"/>
    </source>
</evidence>
<sequence>MSTSKSNRYQRFRLTQRKRQNADATNRLSYYEDNNNNSLLNEAGRDAARNAINENKALGLPVTYFKDGWVVREMPDGDIVKVKQVEEVAVSAEELKAKKGIVINVRR</sequence>
<proteinExistence type="predicted"/>
<evidence type="ECO:0000256" key="1">
    <source>
        <dbReference type="SAM" id="MobiDB-lite"/>
    </source>
</evidence>
<reference evidence="2" key="1">
    <citation type="submission" date="2022-10" db="EMBL/GenBank/DDBJ databases">
        <title>Chitinophaga sp. nov., isolated from soil.</title>
        <authorList>
            <person name="Jeon C.O."/>
        </authorList>
    </citation>
    <scope>NUCLEOTIDE SEQUENCE</scope>
    <source>
        <strain evidence="2">R8</strain>
    </source>
</reference>
<feature type="region of interest" description="Disordered" evidence="1">
    <location>
        <begin position="1"/>
        <end position="37"/>
    </location>
</feature>
<dbReference type="RefSeq" id="WP_244837071.1">
    <property type="nucleotide sequence ID" value="NZ_CP107006.1"/>
</dbReference>
<feature type="compositionally biased region" description="Basic residues" evidence="1">
    <location>
        <begin position="8"/>
        <end position="19"/>
    </location>
</feature>
<keyword evidence="3" id="KW-1185">Reference proteome</keyword>
<protein>
    <submittedName>
        <fullName evidence="2">Uncharacterized protein</fullName>
    </submittedName>
</protein>
<name>A0ABY6J2H7_9BACT</name>
<dbReference type="Proteomes" id="UP001162741">
    <property type="component" value="Chromosome"/>
</dbReference>
<feature type="compositionally biased region" description="Polar residues" evidence="1">
    <location>
        <begin position="22"/>
        <end position="37"/>
    </location>
</feature>
<evidence type="ECO:0000313" key="2">
    <source>
        <dbReference type="EMBL" id="UYQ93860.1"/>
    </source>
</evidence>
<accession>A0ABY6J2H7</accession>
<organism evidence="2 3">
    <name type="scientific">Chitinophaga horti</name>
    <dbReference type="NCBI Taxonomy" id="2920382"/>
    <lineage>
        <taxon>Bacteria</taxon>
        <taxon>Pseudomonadati</taxon>
        <taxon>Bacteroidota</taxon>
        <taxon>Chitinophagia</taxon>
        <taxon>Chitinophagales</taxon>
        <taxon>Chitinophagaceae</taxon>
        <taxon>Chitinophaga</taxon>
    </lineage>
</organism>
<dbReference type="EMBL" id="CP107006">
    <property type="protein sequence ID" value="UYQ93860.1"/>
    <property type="molecule type" value="Genomic_DNA"/>
</dbReference>